<evidence type="ECO:0000259" key="1">
    <source>
        <dbReference type="PROSITE" id="PS50822"/>
    </source>
</evidence>
<dbReference type="Gene3D" id="2.170.260.10">
    <property type="entry name" value="paz domain"/>
    <property type="match status" value="1"/>
</dbReference>
<dbReference type="PANTHER" id="PTHR22891">
    <property type="entry name" value="EUKARYOTIC TRANSLATION INITIATION FACTOR 2C"/>
    <property type="match status" value="1"/>
</dbReference>
<dbReference type="SMR" id="A0A5J4YLN3"/>
<dbReference type="AlphaFoldDB" id="A0A5J4YLN3"/>
<dbReference type="PROSITE" id="PS50822">
    <property type="entry name" value="PIWI"/>
    <property type="match status" value="1"/>
</dbReference>
<dbReference type="SUPFAM" id="SSF101690">
    <property type="entry name" value="PAZ domain"/>
    <property type="match status" value="1"/>
</dbReference>
<dbReference type="InterPro" id="IPR032474">
    <property type="entry name" value="Argonaute_N"/>
</dbReference>
<dbReference type="Proteomes" id="UP000324585">
    <property type="component" value="Unassembled WGS sequence"/>
</dbReference>
<keyword evidence="3" id="KW-1185">Reference proteome</keyword>
<organism evidence="2 3">
    <name type="scientific">Porphyridium purpureum</name>
    <name type="common">Red alga</name>
    <name type="synonym">Porphyridium cruentum</name>
    <dbReference type="NCBI Taxonomy" id="35688"/>
    <lineage>
        <taxon>Eukaryota</taxon>
        <taxon>Rhodophyta</taxon>
        <taxon>Bangiophyceae</taxon>
        <taxon>Porphyridiales</taxon>
        <taxon>Porphyridiaceae</taxon>
        <taxon>Porphyridium</taxon>
    </lineage>
</organism>
<dbReference type="InterPro" id="IPR003100">
    <property type="entry name" value="PAZ_dom"/>
</dbReference>
<dbReference type="InterPro" id="IPR003165">
    <property type="entry name" value="Piwi"/>
</dbReference>
<name>A0A5J4YLN3_PORPP</name>
<reference evidence="3" key="1">
    <citation type="journal article" date="2019" name="Nat. Commun.">
        <title>Expansion of phycobilisome linker gene families in mesophilic red algae.</title>
        <authorList>
            <person name="Lee J."/>
            <person name="Kim D."/>
            <person name="Bhattacharya D."/>
            <person name="Yoon H.S."/>
        </authorList>
    </citation>
    <scope>NUCLEOTIDE SEQUENCE [LARGE SCALE GENOMIC DNA]</scope>
    <source>
        <strain evidence="3">CCMP 1328</strain>
    </source>
</reference>
<dbReference type="InterPro" id="IPR012337">
    <property type="entry name" value="RNaseH-like_sf"/>
</dbReference>
<protein>
    <submittedName>
        <fullName evidence="2">Protein argonaute-2</fullName>
    </submittedName>
</protein>
<dbReference type="InterPro" id="IPR036397">
    <property type="entry name" value="RNaseH_sf"/>
</dbReference>
<dbReference type="Pfam" id="PF02171">
    <property type="entry name" value="Piwi"/>
    <property type="match status" value="1"/>
</dbReference>
<dbReference type="EMBL" id="VRMN01000009">
    <property type="protein sequence ID" value="KAA8492391.1"/>
    <property type="molecule type" value="Genomic_DNA"/>
</dbReference>
<dbReference type="Gene3D" id="3.30.420.10">
    <property type="entry name" value="Ribonuclease H-like superfamily/Ribonuclease H"/>
    <property type="match status" value="1"/>
</dbReference>
<dbReference type="Gene3D" id="3.40.50.2300">
    <property type="match status" value="1"/>
</dbReference>
<dbReference type="SMART" id="SM00950">
    <property type="entry name" value="Piwi"/>
    <property type="match status" value="1"/>
</dbReference>
<dbReference type="CDD" id="cd02846">
    <property type="entry name" value="PAZ_argonaute_like"/>
    <property type="match status" value="1"/>
</dbReference>
<dbReference type="GO" id="GO:0003723">
    <property type="term" value="F:RNA binding"/>
    <property type="evidence" value="ECO:0007669"/>
    <property type="project" value="InterPro"/>
</dbReference>
<dbReference type="OrthoDB" id="4791at2759"/>
<dbReference type="Pfam" id="PF16486">
    <property type="entry name" value="ArgoN"/>
    <property type="match status" value="1"/>
</dbReference>
<evidence type="ECO:0000313" key="3">
    <source>
        <dbReference type="Proteomes" id="UP000324585"/>
    </source>
</evidence>
<comment type="caution">
    <text evidence="2">The sequence shown here is derived from an EMBL/GenBank/DDBJ whole genome shotgun (WGS) entry which is preliminary data.</text>
</comment>
<feature type="domain" description="Piwi" evidence="1">
    <location>
        <begin position="457"/>
        <end position="767"/>
    </location>
</feature>
<dbReference type="InterPro" id="IPR036085">
    <property type="entry name" value="PAZ_dom_sf"/>
</dbReference>
<dbReference type="SUPFAM" id="SSF53098">
    <property type="entry name" value="Ribonuclease H-like"/>
    <property type="match status" value="1"/>
</dbReference>
<gene>
    <name evidence="2" type="ORF">FVE85_7898</name>
</gene>
<proteinExistence type="predicted"/>
<evidence type="ECO:0000313" key="2">
    <source>
        <dbReference type="EMBL" id="KAA8492391.1"/>
    </source>
</evidence>
<dbReference type="Pfam" id="PF02170">
    <property type="entry name" value="PAZ"/>
    <property type="match status" value="1"/>
</dbReference>
<accession>A0A5J4YLN3</accession>
<sequence>MRVGNGGGRGARRVREVAGMATLLHRLDAPNQGIGAAGTPLHTVYANAYKLTPRNVDVDLVQYDVEIVAADRDSAPRMDLERKNQGINRRIITELQNQHPAVFHRDSGGTLAAYDAQKILVTSKGLMLPGDPDDAAELDVVMTRDGQPDSTERFRVKLKLTAVRSLKDLMDWFQNSRAPIPTDVLMCLDQIARQTPTSTMTMAGRNFFNPNSANVGRLHGGFHVWRGCFWACPEANPSVAEYLRTAYGIVIKFADFPCLEVKRGSRVLHIPMELATFGPGAQRRPGKITPRQTADLIRVAAVKPRDRMRALNDIMRDLNLSEDPNLGGLFECDRGPLRIPRARLLDVPDVMYANNATMRPRDGAWNIANSRLLESGATQEEPFQHYGVVVGGSDREMPMYRVMDFFRLMVQTAQNSAFALSPLDPALVLHVPERNITGGMRQVFQMVFQAKGSCSCIFVISLSGTAEVYNRVKLDGDTQLGVVTQVLRKRTVDQPKAQTCANIVLKLNVKIGLRGKNHAVKPPSGSLANDFENRPFMICGADVTHPAAGDRRETATSISALVGTIDRKMTRYVGELRPHPQGEARQEKISEIGSMIQRLLMMFQNMNSMLPEAIVLFRDGLSEGQYNDVVGSELQNLRRGCQAMKEGYAPRITYVVVTKRHRFRLFAEDSREVDRNSNVRPGTVVDTGITNPALFEFYLASSMALQGTSKPARYTVLYDDMGFTPDQMQNLAYRLCYSYSRCTRSVSIPTPVYYAHHLAFRGRAYVSDDTDSSSDPSRSGAASGGSGGIPFPDVHFNLKQRMFYC</sequence>